<evidence type="ECO:0000256" key="5">
    <source>
        <dbReference type="ARBA" id="ARBA00023136"/>
    </source>
</evidence>
<dbReference type="EnsemblMetazoa" id="HelroT79127">
    <property type="protein sequence ID" value="HelroP79127"/>
    <property type="gene ID" value="HelroG79127"/>
</dbReference>
<comment type="caution">
    <text evidence="6">Lacks conserved residue(s) required for the propagation of feature annotation.</text>
</comment>
<dbReference type="Gene3D" id="1.20.5.2480">
    <property type="match status" value="1"/>
</dbReference>
<dbReference type="InParanoid" id="T1G3K5"/>
<proteinExistence type="predicted"/>
<dbReference type="Proteomes" id="UP000015101">
    <property type="component" value="Unassembled WGS sequence"/>
</dbReference>
<dbReference type="GeneID" id="20215653"/>
<protein>
    <recommendedName>
        <fullName evidence="6">Reticulon-like protein</fullName>
    </recommendedName>
</protein>
<dbReference type="InterPro" id="IPR003388">
    <property type="entry name" value="Reticulon"/>
</dbReference>
<reference evidence="9" key="3">
    <citation type="submission" date="2015-06" db="UniProtKB">
        <authorList>
            <consortium name="EnsemblMetazoa"/>
        </authorList>
    </citation>
    <scope>IDENTIFICATION</scope>
</reference>
<evidence type="ECO:0000259" key="7">
    <source>
        <dbReference type="PROSITE" id="PS50845"/>
    </source>
</evidence>
<evidence type="ECO:0000313" key="8">
    <source>
        <dbReference type="EMBL" id="ESO04360.1"/>
    </source>
</evidence>
<dbReference type="OMA" id="LGICYNL"/>
<comment type="subcellular location">
    <subcellularLocation>
        <location evidence="1 6">Endoplasmic reticulum membrane</location>
        <topology evidence="1 6">Multi-pass membrane protein</topology>
    </subcellularLocation>
</comment>
<dbReference type="Pfam" id="PF02453">
    <property type="entry name" value="Reticulon"/>
    <property type="match status" value="1"/>
</dbReference>
<feature type="domain" description="Reticulon" evidence="7">
    <location>
        <begin position="1"/>
        <end position="74"/>
    </location>
</feature>
<gene>
    <name evidence="9" type="primary">20215653</name>
    <name evidence="8" type="ORF">HELRODRAFT_79127</name>
</gene>
<accession>T1G3K5</accession>
<dbReference type="eggNOG" id="KOG1792">
    <property type="taxonomic scope" value="Eukaryota"/>
</dbReference>
<feature type="transmembrane region" description="Helical" evidence="6">
    <location>
        <begin position="48"/>
        <end position="73"/>
    </location>
</feature>
<dbReference type="AlphaFoldDB" id="T1G3K5"/>
<dbReference type="RefSeq" id="XP_009017629.1">
    <property type="nucleotide sequence ID" value="XM_009019381.1"/>
</dbReference>
<organism evidence="9 10">
    <name type="scientific">Helobdella robusta</name>
    <name type="common">Californian leech</name>
    <dbReference type="NCBI Taxonomy" id="6412"/>
    <lineage>
        <taxon>Eukaryota</taxon>
        <taxon>Metazoa</taxon>
        <taxon>Spiralia</taxon>
        <taxon>Lophotrochozoa</taxon>
        <taxon>Annelida</taxon>
        <taxon>Clitellata</taxon>
        <taxon>Hirudinea</taxon>
        <taxon>Rhynchobdellida</taxon>
        <taxon>Glossiphoniidae</taxon>
        <taxon>Helobdella</taxon>
    </lineage>
</organism>
<dbReference type="PANTHER" id="PTHR45799">
    <property type="entry name" value="RETICULON-LIKE PROTEIN"/>
    <property type="match status" value="1"/>
</dbReference>
<dbReference type="EMBL" id="KB096502">
    <property type="protein sequence ID" value="ESO04360.1"/>
    <property type="molecule type" value="Genomic_DNA"/>
</dbReference>
<evidence type="ECO:0000256" key="3">
    <source>
        <dbReference type="ARBA" id="ARBA00022824"/>
    </source>
</evidence>
<evidence type="ECO:0000313" key="9">
    <source>
        <dbReference type="EnsemblMetazoa" id="HelroP79127"/>
    </source>
</evidence>
<sequence length="74" mass="8473">YLDLDIGLSEENVHRVTKSVVSHGVAFIAELRRLLLIEDIVDSIKFGLFLWVLTYIGAWFNGMTLIIIGLFFIF</sequence>
<evidence type="ECO:0000313" key="10">
    <source>
        <dbReference type="Proteomes" id="UP000015101"/>
    </source>
</evidence>
<evidence type="ECO:0000256" key="2">
    <source>
        <dbReference type="ARBA" id="ARBA00022692"/>
    </source>
</evidence>
<evidence type="ECO:0000256" key="1">
    <source>
        <dbReference type="ARBA" id="ARBA00004477"/>
    </source>
</evidence>
<keyword evidence="4 6" id="KW-1133">Transmembrane helix</keyword>
<keyword evidence="5 6" id="KW-0472">Membrane</keyword>
<dbReference type="PROSITE" id="PS50845">
    <property type="entry name" value="RETICULON"/>
    <property type="match status" value="1"/>
</dbReference>
<dbReference type="PANTHER" id="PTHR45799:SF2">
    <property type="entry name" value="RETICULON-LIKE PROTEIN"/>
    <property type="match status" value="1"/>
</dbReference>
<evidence type="ECO:0000256" key="4">
    <source>
        <dbReference type="ARBA" id="ARBA00022989"/>
    </source>
</evidence>
<keyword evidence="2 6" id="KW-0812">Transmembrane</keyword>
<reference evidence="10" key="1">
    <citation type="submission" date="2012-12" db="EMBL/GenBank/DDBJ databases">
        <authorList>
            <person name="Hellsten U."/>
            <person name="Grimwood J."/>
            <person name="Chapman J.A."/>
            <person name="Shapiro H."/>
            <person name="Aerts A."/>
            <person name="Otillar R.P."/>
            <person name="Terry A.Y."/>
            <person name="Boore J.L."/>
            <person name="Simakov O."/>
            <person name="Marletaz F."/>
            <person name="Cho S.-J."/>
            <person name="Edsinger-Gonzales E."/>
            <person name="Havlak P."/>
            <person name="Kuo D.-H."/>
            <person name="Larsson T."/>
            <person name="Lv J."/>
            <person name="Arendt D."/>
            <person name="Savage R."/>
            <person name="Osoegawa K."/>
            <person name="de Jong P."/>
            <person name="Lindberg D.R."/>
            <person name="Seaver E.C."/>
            <person name="Weisblat D.A."/>
            <person name="Putnam N.H."/>
            <person name="Grigoriev I.V."/>
            <person name="Rokhsar D.S."/>
        </authorList>
    </citation>
    <scope>NUCLEOTIDE SEQUENCE</scope>
</reference>
<dbReference type="EMBL" id="AMQM01004330">
    <property type="status" value="NOT_ANNOTATED_CDS"/>
    <property type="molecule type" value="Genomic_DNA"/>
</dbReference>
<dbReference type="OrthoDB" id="567788at2759"/>
<keyword evidence="10" id="KW-1185">Reference proteome</keyword>
<name>T1G3K5_HELRO</name>
<dbReference type="CTD" id="20215653"/>
<keyword evidence="3 6" id="KW-0256">Endoplasmic reticulum</keyword>
<dbReference type="KEGG" id="hro:HELRODRAFT_79127"/>
<evidence type="ECO:0000256" key="6">
    <source>
        <dbReference type="RuleBase" id="RU363132"/>
    </source>
</evidence>
<dbReference type="GO" id="GO:0005789">
    <property type="term" value="C:endoplasmic reticulum membrane"/>
    <property type="evidence" value="ECO:0007669"/>
    <property type="project" value="UniProtKB-SubCell"/>
</dbReference>
<dbReference type="InterPro" id="IPR046964">
    <property type="entry name" value="RTN1-4"/>
</dbReference>
<dbReference type="HOGENOM" id="CLU_2694894_0_0_1"/>
<reference evidence="8 10" key="2">
    <citation type="journal article" date="2013" name="Nature">
        <title>Insights into bilaterian evolution from three spiralian genomes.</title>
        <authorList>
            <person name="Simakov O."/>
            <person name="Marletaz F."/>
            <person name="Cho S.J."/>
            <person name="Edsinger-Gonzales E."/>
            <person name="Havlak P."/>
            <person name="Hellsten U."/>
            <person name="Kuo D.H."/>
            <person name="Larsson T."/>
            <person name="Lv J."/>
            <person name="Arendt D."/>
            <person name="Savage R."/>
            <person name="Osoegawa K."/>
            <person name="de Jong P."/>
            <person name="Grimwood J."/>
            <person name="Chapman J.A."/>
            <person name="Shapiro H."/>
            <person name="Aerts A."/>
            <person name="Otillar R.P."/>
            <person name="Terry A.Y."/>
            <person name="Boore J.L."/>
            <person name="Grigoriev I.V."/>
            <person name="Lindberg D.R."/>
            <person name="Seaver E.C."/>
            <person name="Weisblat D.A."/>
            <person name="Putnam N.H."/>
            <person name="Rokhsar D.S."/>
        </authorList>
    </citation>
    <scope>NUCLEOTIDE SEQUENCE</scope>
</reference>
<dbReference type="STRING" id="6412.T1G3K5"/>